<evidence type="ECO:0000313" key="2">
    <source>
        <dbReference type="EMBL" id="KAF8486354.1"/>
    </source>
</evidence>
<evidence type="ECO:0000256" key="1">
    <source>
        <dbReference type="SAM" id="MobiDB-lite"/>
    </source>
</evidence>
<evidence type="ECO:0000313" key="3">
    <source>
        <dbReference type="Proteomes" id="UP000759537"/>
    </source>
</evidence>
<reference evidence="2" key="1">
    <citation type="submission" date="2019-10" db="EMBL/GenBank/DDBJ databases">
        <authorList>
            <consortium name="DOE Joint Genome Institute"/>
            <person name="Kuo A."/>
            <person name="Miyauchi S."/>
            <person name="Kiss E."/>
            <person name="Drula E."/>
            <person name="Kohler A."/>
            <person name="Sanchez-Garcia M."/>
            <person name="Andreopoulos B."/>
            <person name="Barry K.W."/>
            <person name="Bonito G."/>
            <person name="Buee M."/>
            <person name="Carver A."/>
            <person name="Chen C."/>
            <person name="Cichocki N."/>
            <person name="Clum A."/>
            <person name="Culley D."/>
            <person name="Crous P.W."/>
            <person name="Fauchery L."/>
            <person name="Girlanda M."/>
            <person name="Hayes R."/>
            <person name="Keri Z."/>
            <person name="LaButti K."/>
            <person name="Lipzen A."/>
            <person name="Lombard V."/>
            <person name="Magnuson J."/>
            <person name="Maillard F."/>
            <person name="Morin E."/>
            <person name="Murat C."/>
            <person name="Nolan M."/>
            <person name="Ohm R."/>
            <person name="Pangilinan J."/>
            <person name="Pereira M."/>
            <person name="Perotto S."/>
            <person name="Peter M."/>
            <person name="Riley R."/>
            <person name="Sitrit Y."/>
            <person name="Stielow B."/>
            <person name="Szollosi G."/>
            <person name="Zifcakova L."/>
            <person name="Stursova M."/>
            <person name="Spatafora J.W."/>
            <person name="Tedersoo L."/>
            <person name="Vaario L.-M."/>
            <person name="Yamada A."/>
            <person name="Yan M."/>
            <person name="Wang P."/>
            <person name="Xu J."/>
            <person name="Bruns T."/>
            <person name="Baldrian P."/>
            <person name="Vilgalys R."/>
            <person name="Henrissat B."/>
            <person name="Grigoriev I.V."/>
            <person name="Hibbett D."/>
            <person name="Nagy L.G."/>
            <person name="Martin F.M."/>
        </authorList>
    </citation>
    <scope>NUCLEOTIDE SEQUENCE</scope>
    <source>
        <strain evidence="2">Prilba</strain>
    </source>
</reference>
<accession>A0A9P5N4Y1</accession>
<feature type="compositionally biased region" description="Polar residues" evidence="1">
    <location>
        <begin position="81"/>
        <end position="90"/>
    </location>
</feature>
<feature type="region of interest" description="Disordered" evidence="1">
    <location>
        <begin position="26"/>
        <end position="53"/>
    </location>
</feature>
<feature type="compositionally biased region" description="Polar residues" evidence="1">
    <location>
        <begin position="32"/>
        <end position="43"/>
    </location>
</feature>
<keyword evidence="3" id="KW-1185">Reference proteome</keyword>
<comment type="caution">
    <text evidence="2">The sequence shown here is derived from an EMBL/GenBank/DDBJ whole genome shotgun (WGS) entry which is preliminary data.</text>
</comment>
<reference evidence="2" key="2">
    <citation type="journal article" date="2020" name="Nat. Commun.">
        <title>Large-scale genome sequencing of mycorrhizal fungi provides insights into the early evolution of symbiotic traits.</title>
        <authorList>
            <person name="Miyauchi S."/>
            <person name="Kiss E."/>
            <person name="Kuo A."/>
            <person name="Drula E."/>
            <person name="Kohler A."/>
            <person name="Sanchez-Garcia M."/>
            <person name="Morin E."/>
            <person name="Andreopoulos B."/>
            <person name="Barry K.W."/>
            <person name="Bonito G."/>
            <person name="Buee M."/>
            <person name="Carver A."/>
            <person name="Chen C."/>
            <person name="Cichocki N."/>
            <person name="Clum A."/>
            <person name="Culley D."/>
            <person name="Crous P.W."/>
            <person name="Fauchery L."/>
            <person name="Girlanda M."/>
            <person name="Hayes R.D."/>
            <person name="Keri Z."/>
            <person name="LaButti K."/>
            <person name="Lipzen A."/>
            <person name="Lombard V."/>
            <person name="Magnuson J."/>
            <person name="Maillard F."/>
            <person name="Murat C."/>
            <person name="Nolan M."/>
            <person name="Ohm R.A."/>
            <person name="Pangilinan J."/>
            <person name="Pereira M.F."/>
            <person name="Perotto S."/>
            <person name="Peter M."/>
            <person name="Pfister S."/>
            <person name="Riley R."/>
            <person name="Sitrit Y."/>
            <person name="Stielow J.B."/>
            <person name="Szollosi G."/>
            <person name="Zifcakova L."/>
            <person name="Stursova M."/>
            <person name="Spatafora J.W."/>
            <person name="Tedersoo L."/>
            <person name="Vaario L.M."/>
            <person name="Yamada A."/>
            <person name="Yan M."/>
            <person name="Wang P."/>
            <person name="Xu J."/>
            <person name="Bruns T."/>
            <person name="Baldrian P."/>
            <person name="Vilgalys R."/>
            <person name="Dunand C."/>
            <person name="Henrissat B."/>
            <person name="Grigoriev I.V."/>
            <person name="Hibbett D."/>
            <person name="Nagy L.G."/>
            <person name="Martin F.M."/>
        </authorList>
    </citation>
    <scope>NUCLEOTIDE SEQUENCE</scope>
    <source>
        <strain evidence="2">Prilba</strain>
    </source>
</reference>
<sequence>MYTSQAVELFVGLLWAVLTRRHHDNRRAASARGTSRMAQNNKGPCTVKRTEEPSGATIGIQSAWPCDSNQCANAPHDPLTSAVSTTQLKTPLSGLGPRSLTKRESSTATPLWSS</sequence>
<gene>
    <name evidence="2" type="ORF">DFH94DRAFT_712765</name>
</gene>
<proteinExistence type="predicted"/>
<name>A0A9P5N4Y1_9AGAM</name>
<feature type="region of interest" description="Disordered" evidence="1">
    <location>
        <begin position="74"/>
        <end position="114"/>
    </location>
</feature>
<protein>
    <submittedName>
        <fullName evidence="2">Uncharacterized protein</fullName>
    </submittedName>
</protein>
<organism evidence="2 3">
    <name type="scientific">Russula ochroleuca</name>
    <dbReference type="NCBI Taxonomy" id="152965"/>
    <lineage>
        <taxon>Eukaryota</taxon>
        <taxon>Fungi</taxon>
        <taxon>Dikarya</taxon>
        <taxon>Basidiomycota</taxon>
        <taxon>Agaricomycotina</taxon>
        <taxon>Agaricomycetes</taxon>
        <taxon>Russulales</taxon>
        <taxon>Russulaceae</taxon>
        <taxon>Russula</taxon>
    </lineage>
</organism>
<dbReference type="EMBL" id="WHVB01000002">
    <property type="protein sequence ID" value="KAF8486354.1"/>
    <property type="molecule type" value="Genomic_DNA"/>
</dbReference>
<dbReference type="Proteomes" id="UP000759537">
    <property type="component" value="Unassembled WGS sequence"/>
</dbReference>
<dbReference type="AlphaFoldDB" id="A0A9P5N4Y1"/>